<dbReference type="InterPro" id="IPR014030">
    <property type="entry name" value="Ketoacyl_synth_N"/>
</dbReference>
<dbReference type="InterPro" id="IPR017568">
    <property type="entry name" value="3-oxoacyl-ACP_synth-2"/>
</dbReference>
<evidence type="ECO:0000256" key="10">
    <source>
        <dbReference type="ARBA" id="ARBA00023315"/>
    </source>
</evidence>
<accession>A0A517N7A1</accession>
<keyword evidence="16" id="KW-1185">Reference proteome</keyword>
<organism evidence="15 16">
    <name type="scientific">Rubripirellula lacrimiformis</name>
    <dbReference type="NCBI Taxonomy" id="1930273"/>
    <lineage>
        <taxon>Bacteria</taxon>
        <taxon>Pseudomonadati</taxon>
        <taxon>Planctomycetota</taxon>
        <taxon>Planctomycetia</taxon>
        <taxon>Pirellulales</taxon>
        <taxon>Pirellulaceae</taxon>
        <taxon>Rubripirellula</taxon>
    </lineage>
</organism>
<evidence type="ECO:0000259" key="14">
    <source>
        <dbReference type="PROSITE" id="PS52004"/>
    </source>
</evidence>
<reference evidence="15 16" key="1">
    <citation type="submission" date="2019-02" db="EMBL/GenBank/DDBJ databases">
        <title>Deep-cultivation of Planctomycetes and their phenomic and genomic characterization uncovers novel biology.</title>
        <authorList>
            <person name="Wiegand S."/>
            <person name="Jogler M."/>
            <person name="Boedeker C."/>
            <person name="Pinto D."/>
            <person name="Vollmers J."/>
            <person name="Rivas-Marin E."/>
            <person name="Kohn T."/>
            <person name="Peeters S.H."/>
            <person name="Heuer A."/>
            <person name="Rast P."/>
            <person name="Oberbeckmann S."/>
            <person name="Bunk B."/>
            <person name="Jeske O."/>
            <person name="Meyerdierks A."/>
            <person name="Storesund J.E."/>
            <person name="Kallscheuer N."/>
            <person name="Luecker S."/>
            <person name="Lage O.M."/>
            <person name="Pohl T."/>
            <person name="Merkel B.J."/>
            <person name="Hornburger P."/>
            <person name="Mueller R.-W."/>
            <person name="Bruemmer F."/>
            <person name="Labrenz M."/>
            <person name="Spormann A.M."/>
            <person name="Op den Camp H."/>
            <person name="Overmann J."/>
            <person name="Amann R."/>
            <person name="Jetten M.S.M."/>
            <person name="Mascher T."/>
            <person name="Medema M.H."/>
            <person name="Devos D.P."/>
            <person name="Kaster A.-K."/>
            <person name="Ovreas L."/>
            <person name="Rohde M."/>
            <person name="Galperin M.Y."/>
            <person name="Jogler C."/>
        </authorList>
    </citation>
    <scope>NUCLEOTIDE SEQUENCE [LARGE SCALE GENOMIC DNA]</scope>
    <source>
        <strain evidence="15 16">K22_7</strain>
    </source>
</reference>
<keyword evidence="7" id="KW-0276">Fatty acid metabolism</keyword>
<dbReference type="InterPro" id="IPR014031">
    <property type="entry name" value="Ketoacyl_synth_C"/>
</dbReference>
<keyword evidence="5 11" id="KW-0444">Lipid biosynthesis</keyword>
<feature type="active site" description="For beta-ketoacyl synthase activity" evidence="12">
    <location>
        <position position="167"/>
    </location>
</feature>
<dbReference type="CDD" id="cd00834">
    <property type="entry name" value="KAS_I_II"/>
    <property type="match status" value="1"/>
</dbReference>
<evidence type="ECO:0000256" key="13">
    <source>
        <dbReference type="RuleBase" id="RU003694"/>
    </source>
</evidence>
<evidence type="ECO:0000256" key="3">
    <source>
        <dbReference type="ARBA" id="ARBA00012356"/>
    </source>
</evidence>
<evidence type="ECO:0000256" key="1">
    <source>
        <dbReference type="ARBA" id="ARBA00005194"/>
    </source>
</evidence>
<dbReference type="OrthoDB" id="292158at2"/>
<dbReference type="NCBIfam" id="NF005589">
    <property type="entry name" value="PRK07314.1"/>
    <property type="match status" value="1"/>
</dbReference>
<dbReference type="UniPathway" id="UPA00094"/>
<comment type="catalytic activity">
    <reaction evidence="11">
        <text>(9Z)-hexadecenoyl-[ACP] + malonyl-[ACP] + H(+) = 3-oxo-(11Z)-octadecenoyl-[ACP] + holo-[ACP] + CO2</text>
        <dbReference type="Rhea" id="RHEA:55040"/>
        <dbReference type="Rhea" id="RHEA-COMP:9623"/>
        <dbReference type="Rhea" id="RHEA-COMP:9685"/>
        <dbReference type="Rhea" id="RHEA-COMP:10800"/>
        <dbReference type="Rhea" id="RHEA-COMP:14074"/>
        <dbReference type="ChEBI" id="CHEBI:15378"/>
        <dbReference type="ChEBI" id="CHEBI:16526"/>
        <dbReference type="ChEBI" id="CHEBI:64479"/>
        <dbReference type="ChEBI" id="CHEBI:78449"/>
        <dbReference type="ChEBI" id="CHEBI:83989"/>
        <dbReference type="ChEBI" id="CHEBI:138538"/>
        <dbReference type="EC" id="2.3.1.179"/>
    </reaction>
</comment>
<feature type="domain" description="Ketosynthase family 3 (KS3)" evidence="14">
    <location>
        <begin position="6"/>
        <end position="414"/>
    </location>
</feature>
<evidence type="ECO:0000256" key="2">
    <source>
        <dbReference type="ARBA" id="ARBA00008467"/>
    </source>
</evidence>
<dbReference type="PROSITE" id="PS52004">
    <property type="entry name" value="KS3_2"/>
    <property type="match status" value="1"/>
</dbReference>
<sequence length="417" mass="43384">MQNQSQRRIVVTGIGIVTPLGNDVSTFWDRLIAGESGVHELTTLDTSQYKIHIGGDIPDFDVEDVVGAREAKRLDRFTQFAVHAGTQAIRDAGLDFTQIDCTKCGVILGSGIGGLGEIETQIERMLSKGPDRVSPFTIPKMMVNAAGGTISIAHGLKGPNYAVATACASATNAMGDALRSIRLGETNLVVTGGTEAAITRMGLAAFQNMKALSSRNDAPAAASRPFDADRDGFVMGEGGGILIFEELEHAKARGAKIYAEVLGYGTTSDAGHITAPDPEGKGAAAAMQAAIDDAGVETGQIDYINAHGTSTPLGDKAETRAIKNVFGDHAYKTSISSTKSSLGHSLGASGGIEAVILCKTIETSTIAPTINLDTPDPDCDLNYTPNVAKTAEVKIAMSNSFGFGGHNACVVFGKYSG</sequence>
<evidence type="ECO:0000256" key="5">
    <source>
        <dbReference type="ARBA" id="ARBA00022516"/>
    </source>
</evidence>
<dbReference type="GO" id="GO:0004315">
    <property type="term" value="F:3-oxoacyl-[acyl-carrier-protein] synthase activity"/>
    <property type="evidence" value="ECO:0007669"/>
    <property type="project" value="UniProtKB-UniRule"/>
</dbReference>
<dbReference type="EMBL" id="CP036525">
    <property type="protein sequence ID" value="QDT03029.1"/>
    <property type="molecule type" value="Genomic_DNA"/>
</dbReference>
<dbReference type="InterPro" id="IPR016039">
    <property type="entry name" value="Thiolase-like"/>
</dbReference>
<evidence type="ECO:0000256" key="7">
    <source>
        <dbReference type="ARBA" id="ARBA00022832"/>
    </source>
</evidence>
<dbReference type="NCBIfam" id="NF004970">
    <property type="entry name" value="PRK06333.1"/>
    <property type="match status" value="1"/>
</dbReference>
<dbReference type="InterPro" id="IPR000794">
    <property type="entry name" value="Beta-ketoacyl_synthase"/>
</dbReference>
<comment type="pathway">
    <text evidence="1 11">Lipid metabolism; fatty acid biosynthesis.</text>
</comment>
<dbReference type="RefSeq" id="WP_145168800.1">
    <property type="nucleotide sequence ID" value="NZ_CP036525.1"/>
</dbReference>
<dbReference type="PIRSF" id="PIRSF000447">
    <property type="entry name" value="KAS_II"/>
    <property type="match status" value="1"/>
</dbReference>
<proteinExistence type="inferred from homology"/>
<dbReference type="EC" id="2.3.1.179" evidence="3 11"/>
<evidence type="ECO:0000256" key="12">
    <source>
        <dbReference type="PIRSR" id="PIRSR000447-1"/>
    </source>
</evidence>
<keyword evidence="8" id="KW-0443">Lipid metabolism</keyword>
<evidence type="ECO:0000256" key="8">
    <source>
        <dbReference type="ARBA" id="ARBA00023098"/>
    </source>
</evidence>
<evidence type="ECO:0000313" key="15">
    <source>
        <dbReference type="EMBL" id="QDT03029.1"/>
    </source>
</evidence>
<keyword evidence="9 11" id="KW-0275">Fatty acid biosynthesis</keyword>
<evidence type="ECO:0000256" key="11">
    <source>
        <dbReference type="PIRNR" id="PIRNR000447"/>
    </source>
</evidence>
<comment type="function">
    <text evidence="11">Involved in the type II fatty acid elongation cycle. Catalyzes the elongation of a wide range of acyl-ACP by the addition of two carbons from malonyl-ACP to an acyl acceptor. Can efficiently catalyze the conversion of palmitoleoyl-ACP (cis-hexadec-9-enoyl-ACP) to cis-vaccenoyl-ACP (cis-octadec-11-enoyl-ACP), an essential step in the thermal regulation of fatty acid composition.</text>
</comment>
<dbReference type="SMART" id="SM00825">
    <property type="entry name" value="PKS_KS"/>
    <property type="match status" value="1"/>
</dbReference>
<evidence type="ECO:0000256" key="4">
    <source>
        <dbReference type="ARBA" id="ARBA00014657"/>
    </source>
</evidence>
<dbReference type="KEGG" id="rlc:K227x_14080"/>
<dbReference type="InterPro" id="IPR018201">
    <property type="entry name" value="Ketoacyl_synth_AS"/>
</dbReference>
<dbReference type="GO" id="GO:0006633">
    <property type="term" value="P:fatty acid biosynthetic process"/>
    <property type="evidence" value="ECO:0007669"/>
    <property type="project" value="UniProtKB-UniRule"/>
</dbReference>
<dbReference type="Pfam" id="PF02801">
    <property type="entry name" value="Ketoacyl-synt_C"/>
    <property type="match status" value="1"/>
</dbReference>
<gene>
    <name evidence="15" type="primary">fabF_3</name>
    <name evidence="15" type="ORF">K227x_14080</name>
</gene>
<dbReference type="Proteomes" id="UP000318538">
    <property type="component" value="Chromosome"/>
</dbReference>
<evidence type="ECO:0000313" key="16">
    <source>
        <dbReference type="Proteomes" id="UP000318538"/>
    </source>
</evidence>
<comment type="similarity">
    <text evidence="2 11 13">Belongs to the thiolase-like superfamily. Beta-ketoacyl-ACP synthases family.</text>
</comment>
<evidence type="ECO:0000256" key="6">
    <source>
        <dbReference type="ARBA" id="ARBA00022679"/>
    </source>
</evidence>
<dbReference type="NCBIfam" id="TIGR03150">
    <property type="entry name" value="fabF"/>
    <property type="match status" value="1"/>
</dbReference>
<dbReference type="SUPFAM" id="SSF53901">
    <property type="entry name" value="Thiolase-like"/>
    <property type="match status" value="2"/>
</dbReference>
<evidence type="ECO:0000256" key="9">
    <source>
        <dbReference type="ARBA" id="ARBA00023160"/>
    </source>
</evidence>
<keyword evidence="6 11" id="KW-0808">Transferase</keyword>
<protein>
    <recommendedName>
        <fullName evidence="4 11">3-oxoacyl-[acyl-carrier-protein] synthase 2</fullName>
        <ecNumber evidence="3 11">2.3.1.179</ecNumber>
    </recommendedName>
</protein>
<dbReference type="PANTHER" id="PTHR11712:SF336">
    <property type="entry name" value="3-OXOACYL-[ACYL-CARRIER-PROTEIN] SYNTHASE, MITOCHONDRIAL"/>
    <property type="match status" value="1"/>
</dbReference>
<dbReference type="InterPro" id="IPR020841">
    <property type="entry name" value="PKS_Beta-ketoAc_synthase_dom"/>
</dbReference>
<dbReference type="Gene3D" id="3.40.47.10">
    <property type="match status" value="2"/>
</dbReference>
<dbReference type="PANTHER" id="PTHR11712">
    <property type="entry name" value="POLYKETIDE SYNTHASE-RELATED"/>
    <property type="match status" value="1"/>
</dbReference>
<dbReference type="PROSITE" id="PS00606">
    <property type="entry name" value="KS3_1"/>
    <property type="match status" value="1"/>
</dbReference>
<dbReference type="FunFam" id="3.40.47.10:FF:000009">
    <property type="entry name" value="3-oxoacyl-[acyl-carrier-protein] synthase 2"/>
    <property type="match status" value="1"/>
</dbReference>
<dbReference type="Pfam" id="PF00109">
    <property type="entry name" value="ketoacyl-synt"/>
    <property type="match status" value="1"/>
</dbReference>
<keyword evidence="10 11" id="KW-0012">Acyltransferase</keyword>
<name>A0A517N7A1_9BACT</name>
<dbReference type="GO" id="GO:0005829">
    <property type="term" value="C:cytosol"/>
    <property type="evidence" value="ECO:0007669"/>
    <property type="project" value="TreeGrafter"/>
</dbReference>
<comment type="catalytic activity">
    <reaction evidence="11">
        <text>a fatty acyl-[ACP] + malonyl-[ACP] + H(+) = a 3-oxoacyl-[ACP] + holo-[ACP] + CO2</text>
        <dbReference type="Rhea" id="RHEA:22836"/>
        <dbReference type="Rhea" id="RHEA-COMP:9623"/>
        <dbReference type="Rhea" id="RHEA-COMP:9685"/>
        <dbReference type="Rhea" id="RHEA-COMP:9916"/>
        <dbReference type="Rhea" id="RHEA-COMP:14125"/>
        <dbReference type="ChEBI" id="CHEBI:15378"/>
        <dbReference type="ChEBI" id="CHEBI:16526"/>
        <dbReference type="ChEBI" id="CHEBI:64479"/>
        <dbReference type="ChEBI" id="CHEBI:78449"/>
        <dbReference type="ChEBI" id="CHEBI:78776"/>
        <dbReference type="ChEBI" id="CHEBI:138651"/>
    </reaction>
</comment>
<dbReference type="AlphaFoldDB" id="A0A517N7A1"/>